<comment type="catalytic activity">
    <reaction evidence="1 16">
        <text>S-ubiquitinyl-[E2 ubiquitin-conjugating enzyme]-L-cysteine + [acceptor protein]-L-lysine = [E2 ubiquitin-conjugating enzyme]-L-cysteine + N(6)-ubiquitinyl-[acceptor protein]-L-lysine.</text>
        <dbReference type="EC" id="2.3.2.27"/>
    </reaction>
</comment>
<dbReference type="Gene3D" id="3.30.40.10">
    <property type="entry name" value="Zinc/RING finger domain, C3HC4 (zinc finger)"/>
    <property type="match status" value="1"/>
</dbReference>
<evidence type="ECO:0000256" key="16">
    <source>
        <dbReference type="RuleBase" id="RU368018"/>
    </source>
</evidence>
<keyword evidence="6 16" id="KW-0808">Transferase</keyword>
<sequence length="327" mass="36321">MSQDDPIASTYNNTHRAFLQALLSTQTITYPTAKPLLAAILTAQTPDRPTLPEDISQEDFETYIDALTTQISPFDLEIRSTVHQTSKERIYALVNTTSDALTQMSTTHSADELAFLKRVLDAMFETYNTPRAEIMAIKSLQALRLARPSGEDRRRESQAANTQGKDAGLTQVQAEKVMGTLKDEGWFELSAKGYYSLSARALMELRGWLVEIYNDHEEEDGQDEDEEAEHVKIKFCTACKEIVTVGQRCPDVNCQGRLHGHCVKNMFRAQQGREQCPVCKVVWTEPGAVGEKAARGDVRQSNGGGGGRQSNGGARREEVVDEESDSE</sequence>
<keyword evidence="13 16" id="KW-0234">DNA repair</keyword>
<evidence type="ECO:0000256" key="15">
    <source>
        <dbReference type="PROSITE-ProRule" id="PRU00175"/>
    </source>
</evidence>
<comment type="function">
    <text evidence="16">Acts in a DNA repair pathway for removal of UV-induced DNA damage that is distinct from classical nucleotide excision repair and in repair of ionizing radiation damage. Functions in homologous recombination repair of DNA double strand breaks and in recovery of stalled replication forks.</text>
</comment>
<keyword evidence="14 16" id="KW-0539">Nucleus</keyword>
<dbReference type="InterPro" id="IPR036388">
    <property type="entry name" value="WH-like_DNA-bd_sf"/>
</dbReference>
<keyword evidence="11 16" id="KW-0862">Zinc</keyword>
<dbReference type="CDD" id="cd16493">
    <property type="entry name" value="RING-CH-C4HC3_NSE1"/>
    <property type="match status" value="1"/>
</dbReference>
<evidence type="ECO:0000259" key="18">
    <source>
        <dbReference type="PROSITE" id="PS50089"/>
    </source>
</evidence>
<dbReference type="GO" id="GO:0000724">
    <property type="term" value="P:double-strand break repair via homologous recombination"/>
    <property type="evidence" value="ECO:0007669"/>
    <property type="project" value="TreeGrafter"/>
</dbReference>
<comment type="similarity">
    <text evidence="3 16">Belongs to the NSE1 family.</text>
</comment>
<dbReference type="AlphaFoldDB" id="A0AAE1C5Y3"/>
<organism evidence="19 20">
    <name type="scientific">Recurvomyces mirabilis</name>
    <dbReference type="NCBI Taxonomy" id="574656"/>
    <lineage>
        <taxon>Eukaryota</taxon>
        <taxon>Fungi</taxon>
        <taxon>Dikarya</taxon>
        <taxon>Ascomycota</taxon>
        <taxon>Pezizomycotina</taxon>
        <taxon>Dothideomycetes</taxon>
        <taxon>Dothideomycetidae</taxon>
        <taxon>Mycosphaerellales</taxon>
        <taxon>Teratosphaeriaceae</taxon>
        <taxon>Recurvomyces</taxon>
    </lineage>
</organism>
<evidence type="ECO:0000256" key="6">
    <source>
        <dbReference type="ARBA" id="ARBA00022679"/>
    </source>
</evidence>
<feature type="domain" description="RING-type" evidence="18">
    <location>
        <begin position="236"/>
        <end position="280"/>
    </location>
</feature>
<dbReference type="EMBL" id="JAUTXT010000002">
    <property type="protein sequence ID" value="KAK3679343.1"/>
    <property type="molecule type" value="Genomic_DNA"/>
</dbReference>
<name>A0AAE1C5Y3_9PEZI</name>
<keyword evidence="10 16" id="KW-0833">Ubl conjugation pathway</keyword>
<evidence type="ECO:0000313" key="19">
    <source>
        <dbReference type="EMBL" id="KAK3679343.1"/>
    </source>
</evidence>
<proteinExistence type="inferred from homology"/>
<dbReference type="PROSITE" id="PS50089">
    <property type="entry name" value="ZF_RING_2"/>
    <property type="match status" value="1"/>
</dbReference>
<keyword evidence="20" id="KW-1185">Reference proteome</keyword>
<evidence type="ECO:0000256" key="12">
    <source>
        <dbReference type="ARBA" id="ARBA00023172"/>
    </source>
</evidence>
<dbReference type="SUPFAM" id="SSF57850">
    <property type="entry name" value="RING/U-box"/>
    <property type="match status" value="1"/>
</dbReference>
<protein>
    <recommendedName>
        <fullName evidence="5 16">Non-structural maintenance of chromosomes element 1 homolog</fullName>
        <ecNumber evidence="4 16">2.3.2.27</ecNumber>
    </recommendedName>
</protein>
<dbReference type="InterPro" id="IPR011513">
    <property type="entry name" value="Nse1"/>
</dbReference>
<evidence type="ECO:0000256" key="5">
    <source>
        <dbReference type="ARBA" id="ARBA00019422"/>
    </source>
</evidence>
<dbReference type="Gene3D" id="1.10.10.10">
    <property type="entry name" value="Winged helix-like DNA-binding domain superfamily/Winged helix DNA-binding domain"/>
    <property type="match status" value="1"/>
</dbReference>
<evidence type="ECO:0000256" key="17">
    <source>
        <dbReference type="SAM" id="MobiDB-lite"/>
    </source>
</evidence>
<comment type="subcellular location">
    <subcellularLocation>
        <location evidence="2 16">Nucleus</location>
    </subcellularLocation>
</comment>
<dbReference type="Pfam" id="PF07574">
    <property type="entry name" value="SMC_Nse1"/>
    <property type="match status" value="1"/>
</dbReference>
<evidence type="ECO:0000256" key="3">
    <source>
        <dbReference type="ARBA" id="ARBA00010258"/>
    </source>
</evidence>
<dbReference type="Pfam" id="PF08746">
    <property type="entry name" value="zf-RING-like"/>
    <property type="match status" value="1"/>
</dbReference>
<evidence type="ECO:0000256" key="7">
    <source>
        <dbReference type="ARBA" id="ARBA00022723"/>
    </source>
</evidence>
<reference evidence="19" key="1">
    <citation type="submission" date="2023-07" db="EMBL/GenBank/DDBJ databases">
        <title>Black Yeasts Isolated from many extreme environments.</title>
        <authorList>
            <person name="Coleine C."/>
            <person name="Stajich J.E."/>
            <person name="Selbmann L."/>
        </authorList>
    </citation>
    <scope>NUCLEOTIDE SEQUENCE</scope>
    <source>
        <strain evidence="19">CCFEE 5485</strain>
    </source>
</reference>
<comment type="subunit">
    <text evidence="16">Component of the Smc5-Smc6 complex.</text>
</comment>
<comment type="caution">
    <text evidence="19">The sequence shown here is derived from an EMBL/GenBank/DDBJ whole genome shotgun (WGS) entry which is preliminary data.</text>
</comment>
<gene>
    <name evidence="19" type="ORF">LTR78_000904</name>
</gene>
<dbReference type="InterPro" id="IPR001841">
    <property type="entry name" value="Znf_RING"/>
</dbReference>
<accession>A0AAE1C5Y3</accession>
<feature type="region of interest" description="Disordered" evidence="17">
    <location>
        <begin position="147"/>
        <end position="168"/>
    </location>
</feature>
<evidence type="ECO:0000256" key="10">
    <source>
        <dbReference type="ARBA" id="ARBA00022786"/>
    </source>
</evidence>
<evidence type="ECO:0000313" key="20">
    <source>
        <dbReference type="Proteomes" id="UP001274830"/>
    </source>
</evidence>
<feature type="region of interest" description="Disordered" evidence="17">
    <location>
        <begin position="290"/>
        <end position="327"/>
    </location>
</feature>
<dbReference type="Proteomes" id="UP001274830">
    <property type="component" value="Unassembled WGS sequence"/>
</dbReference>
<evidence type="ECO:0000256" key="2">
    <source>
        <dbReference type="ARBA" id="ARBA00004123"/>
    </source>
</evidence>
<keyword evidence="8 16" id="KW-0227">DNA damage</keyword>
<evidence type="ECO:0000256" key="11">
    <source>
        <dbReference type="ARBA" id="ARBA00022833"/>
    </source>
</evidence>
<evidence type="ECO:0000256" key="4">
    <source>
        <dbReference type="ARBA" id="ARBA00012483"/>
    </source>
</evidence>
<dbReference type="GO" id="GO:0005634">
    <property type="term" value="C:nucleus"/>
    <property type="evidence" value="ECO:0007669"/>
    <property type="project" value="UniProtKB-SubCell"/>
</dbReference>
<evidence type="ECO:0000256" key="14">
    <source>
        <dbReference type="ARBA" id="ARBA00023242"/>
    </source>
</evidence>
<evidence type="ECO:0000256" key="1">
    <source>
        <dbReference type="ARBA" id="ARBA00000900"/>
    </source>
</evidence>
<evidence type="ECO:0000256" key="9">
    <source>
        <dbReference type="ARBA" id="ARBA00022771"/>
    </source>
</evidence>
<evidence type="ECO:0000256" key="8">
    <source>
        <dbReference type="ARBA" id="ARBA00022763"/>
    </source>
</evidence>
<dbReference type="GO" id="GO:0030915">
    <property type="term" value="C:Smc5-Smc6 complex"/>
    <property type="evidence" value="ECO:0007669"/>
    <property type="project" value="UniProtKB-UniRule"/>
</dbReference>
<dbReference type="InterPro" id="IPR014857">
    <property type="entry name" value="Nse1_RING_C4HC3-type"/>
</dbReference>
<keyword evidence="9 15" id="KW-0863">Zinc-finger</keyword>
<dbReference type="Gene3D" id="3.90.1150.220">
    <property type="match status" value="1"/>
</dbReference>
<dbReference type="PANTHER" id="PTHR20973:SF0">
    <property type="entry name" value="NON-STRUCTURAL MAINTENANCE OF CHROMOSOMES ELEMENT 1 HOMOLOG"/>
    <property type="match status" value="1"/>
</dbReference>
<dbReference type="GO" id="GO:0061630">
    <property type="term" value="F:ubiquitin protein ligase activity"/>
    <property type="evidence" value="ECO:0007669"/>
    <property type="project" value="UniProtKB-EC"/>
</dbReference>
<dbReference type="EC" id="2.3.2.27" evidence="4 16"/>
<dbReference type="PANTHER" id="PTHR20973">
    <property type="entry name" value="NON-SMC ELEMENT 1-RELATED"/>
    <property type="match status" value="1"/>
</dbReference>
<keyword evidence="7 16" id="KW-0479">Metal-binding</keyword>
<dbReference type="GO" id="GO:0008270">
    <property type="term" value="F:zinc ion binding"/>
    <property type="evidence" value="ECO:0007669"/>
    <property type="project" value="UniProtKB-KW"/>
</dbReference>
<dbReference type="InterPro" id="IPR013083">
    <property type="entry name" value="Znf_RING/FYVE/PHD"/>
</dbReference>
<evidence type="ECO:0000256" key="13">
    <source>
        <dbReference type="ARBA" id="ARBA00023204"/>
    </source>
</evidence>
<keyword evidence="12 16" id="KW-0233">DNA recombination</keyword>